<accession>A0ABW8HR63</accession>
<protein>
    <recommendedName>
        <fullName evidence="4">Lipoprotein</fullName>
    </recommendedName>
</protein>
<feature type="compositionally biased region" description="Polar residues" evidence="1">
    <location>
        <begin position="65"/>
        <end position="82"/>
    </location>
</feature>
<sequence>MGCVVVILFLLVACGADDIKHSKTDHWDVSLQRSTGSYGIVYIGDETKISDFKYDVSGTNISQQGSALSEHTTPFNMSGTVTDSEKNSDPIQFVISWNKQIESVTFQ</sequence>
<evidence type="ECO:0008006" key="4">
    <source>
        <dbReference type="Google" id="ProtNLM"/>
    </source>
</evidence>
<proteinExistence type="predicted"/>
<dbReference type="Proteomes" id="UP001618531">
    <property type="component" value="Unassembled WGS sequence"/>
</dbReference>
<keyword evidence="3" id="KW-1185">Reference proteome</keyword>
<dbReference type="EMBL" id="JBIYSL010000001">
    <property type="protein sequence ID" value="MFK0521768.1"/>
    <property type="molecule type" value="Genomic_DNA"/>
</dbReference>
<evidence type="ECO:0000256" key="1">
    <source>
        <dbReference type="SAM" id="MobiDB-lite"/>
    </source>
</evidence>
<organism evidence="2 3">
    <name type="scientific">Paenibacillus illinoisensis</name>
    <dbReference type="NCBI Taxonomy" id="59845"/>
    <lineage>
        <taxon>Bacteria</taxon>
        <taxon>Bacillati</taxon>
        <taxon>Bacillota</taxon>
        <taxon>Bacilli</taxon>
        <taxon>Bacillales</taxon>
        <taxon>Paenibacillaceae</taxon>
        <taxon>Paenibacillus</taxon>
    </lineage>
</organism>
<name>A0ABW8HR63_9BACL</name>
<feature type="region of interest" description="Disordered" evidence="1">
    <location>
        <begin position="65"/>
        <end position="86"/>
    </location>
</feature>
<evidence type="ECO:0000313" key="3">
    <source>
        <dbReference type="Proteomes" id="UP001618531"/>
    </source>
</evidence>
<gene>
    <name evidence="2" type="ORF">ACINKY_06100</name>
</gene>
<comment type="caution">
    <text evidence="2">The sequence shown here is derived from an EMBL/GenBank/DDBJ whole genome shotgun (WGS) entry which is preliminary data.</text>
</comment>
<evidence type="ECO:0000313" key="2">
    <source>
        <dbReference type="EMBL" id="MFK0521768.1"/>
    </source>
</evidence>
<reference evidence="2 3" key="1">
    <citation type="submission" date="2024-11" db="EMBL/GenBank/DDBJ databases">
        <title>Identification and Characterization of a Novel Fosfomycin Bacillithiol Transferase FosB8 in Paenibacillus illinoisensis.</title>
        <authorList>
            <person name="Lu W."/>
        </authorList>
    </citation>
    <scope>NUCLEOTIDE SEQUENCE [LARGE SCALE GENOMIC DNA]</scope>
    <source>
        <strain evidence="2 3">WP77</strain>
    </source>
</reference>